<protein>
    <submittedName>
        <fullName evidence="1">Uncharacterized protein</fullName>
    </submittedName>
</protein>
<dbReference type="Proteomes" id="UP000838878">
    <property type="component" value="Chromosome 12"/>
</dbReference>
<evidence type="ECO:0000313" key="1">
    <source>
        <dbReference type="EMBL" id="CAH0717550.1"/>
    </source>
</evidence>
<name>A0A8J9VDU9_9NEOP</name>
<dbReference type="AlphaFoldDB" id="A0A8J9VDU9"/>
<reference evidence="1" key="1">
    <citation type="submission" date="2021-12" db="EMBL/GenBank/DDBJ databases">
        <authorList>
            <person name="Martin H S."/>
        </authorList>
    </citation>
    <scope>NUCLEOTIDE SEQUENCE</scope>
</reference>
<accession>A0A8J9VDU9</accession>
<dbReference type="EMBL" id="OV170232">
    <property type="protein sequence ID" value="CAH0717550.1"/>
    <property type="molecule type" value="Genomic_DNA"/>
</dbReference>
<organism evidence="1 2">
    <name type="scientific">Brenthis ino</name>
    <name type="common">lesser marbled fritillary</name>
    <dbReference type="NCBI Taxonomy" id="405034"/>
    <lineage>
        <taxon>Eukaryota</taxon>
        <taxon>Metazoa</taxon>
        <taxon>Ecdysozoa</taxon>
        <taxon>Arthropoda</taxon>
        <taxon>Hexapoda</taxon>
        <taxon>Insecta</taxon>
        <taxon>Pterygota</taxon>
        <taxon>Neoptera</taxon>
        <taxon>Endopterygota</taxon>
        <taxon>Lepidoptera</taxon>
        <taxon>Glossata</taxon>
        <taxon>Ditrysia</taxon>
        <taxon>Papilionoidea</taxon>
        <taxon>Nymphalidae</taxon>
        <taxon>Heliconiinae</taxon>
        <taxon>Argynnini</taxon>
        <taxon>Brenthis</taxon>
    </lineage>
</organism>
<gene>
    <name evidence="1" type="ORF">BINO364_LOCUS4145</name>
</gene>
<keyword evidence="2" id="KW-1185">Reference proteome</keyword>
<proteinExistence type="predicted"/>
<evidence type="ECO:0000313" key="2">
    <source>
        <dbReference type="Proteomes" id="UP000838878"/>
    </source>
</evidence>
<feature type="non-terminal residue" evidence="1">
    <location>
        <position position="384"/>
    </location>
</feature>
<dbReference type="OrthoDB" id="7489891at2759"/>
<sequence>MYDAISTLESTRNTTDVNKIPKVSYKNENENDTVALDNYTKNIIKNLRKLKDLAQKLSSKNRRKRSAMGDDDVIEYLLTLMDYILKQNRPLHVPPVNDGIDLIIEAIKSAPDIKTIKKKVLDLAETTELDLSKTTEGFKKSISQENDNISNITQIPARKCITFESIEDTKLMVHSSSNNEKNNRNFSKNNKILTTQPHKIIYNDINSEVNTDEEKVKIENKGKTTFEIFFDDDEDDIIVENTSKTKNLEGETSTTTEAINTVLTKIRSPTDKKSEELNTDTKTSLDWVNEAYNNEKRQIVETTTEKIIKATRTIKQKDKYANDMSSISEENVEKNEKLKDNSDEVYKRQMNLFNTLDYGTEKSILDSDSREVKYNVETFPLYFT</sequence>